<dbReference type="STRING" id="1146883.BLASA_0944"/>
<dbReference type="KEGG" id="bsd:BLASA_0944"/>
<dbReference type="eggNOG" id="COG0028">
    <property type="taxonomic scope" value="Bacteria"/>
</dbReference>
<dbReference type="OrthoDB" id="5718261at2"/>
<dbReference type="AlphaFoldDB" id="H6RUC9"/>
<gene>
    <name evidence="1" type="ordered locus">BLASA_0944</name>
</gene>
<dbReference type="Proteomes" id="UP000007517">
    <property type="component" value="Chromosome"/>
</dbReference>
<evidence type="ECO:0000313" key="1">
    <source>
        <dbReference type="EMBL" id="CCG01894.1"/>
    </source>
</evidence>
<sequence>MRTLTRSKAVAGLTAGLVVAGGGIAWADNIQDDIVNSSTGVTLVAGSATGGTANIKVIGNNSDGAVTDPGCNWDTGENPLVLDIVTPSGVTANPDPLSITGCGVDKTITFTASATAQSGTATVTIQSSPAGGGGYNNQVSIPITVTRPNTPPTVSVTGIDSTSYVIGSEPTAGCSVTDAQEPGLTATPVVNRDALVDGLGDVTVTCSVTDAGGLRGSASTSYTIVAPPNTKPSVAVTGVAHGASYEIGTAPTAGCEVTDAEDGNSSPAAVVTGTLSHGLGSQTATCDYTDEGGLAADTASATYTIVDTGDPTIEGRISPTAPDGSNGWYRTAPTISFACDDAGGSGIQSCTAGTTLGEGAGQSVTGTATDWAGNTATDAVSGIDVDLTDPTAGFDGSIGSVYFGTVPPAPTCTAGDTATGSGAAGCVVTGYSTAVGTHTLTATATDVAGRTGTERLTYTVSAWTLNGLYSPVDMNGVWNTVKGGSTVPLKFEVFAGSTELTTTAGIGAAFTAKAITCPSGAATTDEIEILSTGGTSLRFDTTAGQFIQNWATPKKPGSCYAVTVTTADGSKQTANFILK</sequence>
<accession>H6RUC9</accession>
<dbReference type="NCBIfam" id="NF038114">
    <property type="entry name" value="rightmost"/>
    <property type="match status" value="1"/>
</dbReference>
<dbReference type="HOGENOM" id="CLU_471612_0_0_11"/>
<protein>
    <submittedName>
        <fullName evidence="1">Uncharacterized protein</fullName>
    </submittedName>
</protein>
<keyword evidence="2" id="KW-1185">Reference proteome</keyword>
<name>H6RUC9_BLASD</name>
<dbReference type="RefSeq" id="WP_014374800.1">
    <property type="nucleotide sequence ID" value="NC_016943.1"/>
</dbReference>
<reference evidence="2" key="2">
    <citation type="submission" date="2012-02" db="EMBL/GenBank/DDBJ databases">
        <title>Complete genome sequence of Blastococcus saxobsidens strain DD2.</title>
        <authorList>
            <person name="Genoscope."/>
        </authorList>
    </citation>
    <scope>NUCLEOTIDE SEQUENCE [LARGE SCALE GENOMIC DNA]</scope>
    <source>
        <strain evidence="2">DD2</strain>
    </source>
</reference>
<dbReference type="EMBL" id="FO117623">
    <property type="protein sequence ID" value="CCG01894.1"/>
    <property type="molecule type" value="Genomic_DNA"/>
</dbReference>
<organism evidence="1 2">
    <name type="scientific">Blastococcus saxobsidens (strain DD2)</name>
    <dbReference type="NCBI Taxonomy" id="1146883"/>
    <lineage>
        <taxon>Bacteria</taxon>
        <taxon>Bacillati</taxon>
        <taxon>Actinomycetota</taxon>
        <taxon>Actinomycetes</taxon>
        <taxon>Geodermatophilales</taxon>
        <taxon>Geodermatophilaceae</taxon>
        <taxon>Blastococcus</taxon>
    </lineage>
</organism>
<evidence type="ECO:0000313" key="2">
    <source>
        <dbReference type="Proteomes" id="UP000007517"/>
    </source>
</evidence>
<dbReference type="eggNOG" id="COG3055">
    <property type="taxonomic scope" value="Bacteria"/>
</dbReference>
<reference evidence="1 2" key="1">
    <citation type="journal article" date="2012" name="J. Bacteriol.">
        <title>Genome Sequence of Blastococcus saxobsidens DD2, a Stone-Inhabiting Bacterium.</title>
        <authorList>
            <person name="Chouaia B."/>
            <person name="Crotti E."/>
            <person name="Brusetti L."/>
            <person name="Daffonchio D."/>
            <person name="Essoussi I."/>
            <person name="Nouioui I."/>
            <person name="Sbissi I."/>
            <person name="Ghodhbane-Gtari F."/>
            <person name="Gtari M."/>
            <person name="Vacherie B."/>
            <person name="Barbe V."/>
            <person name="Medigue C."/>
            <person name="Gury J."/>
            <person name="Pujic P."/>
            <person name="Normand P."/>
        </authorList>
    </citation>
    <scope>NUCLEOTIDE SEQUENCE [LARGE SCALE GENOMIC DNA]</scope>
    <source>
        <strain evidence="1 2">DD2</strain>
    </source>
</reference>
<proteinExistence type="predicted"/>